<dbReference type="AlphaFoldDB" id="A0A840IGE7"/>
<dbReference type="GO" id="GO:0000160">
    <property type="term" value="P:phosphorelay signal transduction system"/>
    <property type="evidence" value="ECO:0007669"/>
    <property type="project" value="InterPro"/>
</dbReference>
<dbReference type="InterPro" id="IPR016032">
    <property type="entry name" value="Sig_transdc_resp-reg_C-effctor"/>
</dbReference>
<gene>
    <name evidence="7" type="ORF">BDZ31_003720</name>
</gene>
<dbReference type="InterPro" id="IPR001789">
    <property type="entry name" value="Sig_transdc_resp-reg_receiver"/>
</dbReference>
<dbReference type="CDD" id="cd06170">
    <property type="entry name" value="LuxR_C_like"/>
    <property type="match status" value="1"/>
</dbReference>
<dbReference type="GO" id="GO:0006355">
    <property type="term" value="P:regulation of DNA-templated transcription"/>
    <property type="evidence" value="ECO:0007669"/>
    <property type="project" value="InterPro"/>
</dbReference>
<keyword evidence="4" id="KW-0597">Phosphoprotein</keyword>
<dbReference type="SMART" id="SM00421">
    <property type="entry name" value="HTH_LUXR"/>
    <property type="match status" value="1"/>
</dbReference>
<dbReference type="SUPFAM" id="SSF46894">
    <property type="entry name" value="C-terminal effector domain of the bipartite response regulators"/>
    <property type="match status" value="1"/>
</dbReference>
<keyword evidence="8" id="KW-1185">Reference proteome</keyword>
<organism evidence="7 8">
    <name type="scientific">Conexibacter arvalis</name>
    <dbReference type="NCBI Taxonomy" id="912552"/>
    <lineage>
        <taxon>Bacteria</taxon>
        <taxon>Bacillati</taxon>
        <taxon>Actinomycetota</taxon>
        <taxon>Thermoleophilia</taxon>
        <taxon>Solirubrobacterales</taxon>
        <taxon>Conexibacteraceae</taxon>
        <taxon>Conexibacter</taxon>
    </lineage>
</organism>
<dbReference type="InterPro" id="IPR036388">
    <property type="entry name" value="WH-like_DNA-bd_sf"/>
</dbReference>
<name>A0A840IGE7_9ACTN</name>
<feature type="domain" description="HTH luxR-type" evidence="5">
    <location>
        <begin position="142"/>
        <end position="207"/>
    </location>
</feature>
<dbReference type="SMART" id="SM00448">
    <property type="entry name" value="REC"/>
    <property type="match status" value="1"/>
</dbReference>
<comment type="caution">
    <text evidence="7">The sequence shown here is derived from an EMBL/GenBank/DDBJ whole genome shotgun (WGS) entry which is preliminary data.</text>
</comment>
<proteinExistence type="predicted"/>
<dbReference type="Proteomes" id="UP000585272">
    <property type="component" value="Unassembled WGS sequence"/>
</dbReference>
<feature type="modified residue" description="4-aspartylphosphate" evidence="4">
    <location>
        <position position="68"/>
    </location>
</feature>
<evidence type="ECO:0000256" key="1">
    <source>
        <dbReference type="ARBA" id="ARBA00023015"/>
    </source>
</evidence>
<evidence type="ECO:0000313" key="7">
    <source>
        <dbReference type="EMBL" id="MBB4664117.1"/>
    </source>
</evidence>
<evidence type="ECO:0000259" key="6">
    <source>
        <dbReference type="PROSITE" id="PS50110"/>
    </source>
</evidence>
<reference evidence="7 8" key="1">
    <citation type="submission" date="2020-08" db="EMBL/GenBank/DDBJ databases">
        <title>Genomic Encyclopedia of Archaeal and Bacterial Type Strains, Phase II (KMG-II): from individual species to whole genera.</title>
        <authorList>
            <person name="Goeker M."/>
        </authorList>
    </citation>
    <scope>NUCLEOTIDE SEQUENCE [LARGE SCALE GENOMIC DNA]</scope>
    <source>
        <strain evidence="7 8">DSM 23288</strain>
    </source>
</reference>
<evidence type="ECO:0000259" key="5">
    <source>
        <dbReference type="PROSITE" id="PS50043"/>
    </source>
</evidence>
<dbReference type="Gene3D" id="1.10.10.10">
    <property type="entry name" value="Winged helix-like DNA-binding domain superfamily/Winged helix DNA-binding domain"/>
    <property type="match status" value="1"/>
</dbReference>
<protein>
    <submittedName>
        <fullName evidence="7">Two-component system response regulator DesR</fullName>
    </submittedName>
</protein>
<dbReference type="GO" id="GO:0003677">
    <property type="term" value="F:DNA binding"/>
    <property type="evidence" value="ECO:0007669"/>
    <property type="project" value="UniProtKB-KW"/>
</dbReference>
<dbReference type="PROSITE" id="PS50043">
    <property type="entry name" value="HTH_LUXR_2"/>
    <property type="match status" value="1"/>
</dbReference>
<keyword evidence="2" id="KW-0238">DNA-binding</keyword>
<dbReference type="PRINTS" id="PR00038">
    <property type="entry name" value="HTHLUXR"/>
</dbReference>
<dbReference type="EMBL" id="JACHNU010000006">
    <property type="protein sequence ID" value="MBB4664117.1"/>
    <property type="molecule type" value="Genomic_DNA"/>
</dbReference>
<dbReference type="Pfam" id="PF00196">
    <property type="entry name" value="GerE"/>
    <property type="match status" value="1"/>
</dbReference>
<dbReference type="PROSITE" id="PS50110">
    <property type="entry name" value="RESPONSE_REGULATORY"/>
    <property type="match status" value="1"/>
</dbReference>
<dbReference type="PANTHER" id="PTHR44688:SF16">
    <property type="entry name" value="DNA-BINDING TRANSCRIPTIONAL ACTIVATOR DEVR_DOSR"/>
    <property type="match status" value="1"/>
</dbReference>
<accession>A0A840IGE7</accession>
<dbReference type="Gene3D" id="3.40.50.2300">
    <property type="match status" value="1"/>
</dbReference>
<evidence type="ECO:0000256" key="2">
    <source>
        <dbReference type="ARBA" id="ARBA00023125"/>
    </source>
</evidence>
<dbReference type="InterPro" id="IPR011006">
    <property type="entry name" value="CheY-like_superfamily"/>
</dbReference>
<dbReference type="SUPFAM" id="SSF52172">
    <property type="entry name" value="CheY-like"/>
    <property type="match status" value="1"/>
</dbReference>
<dbReference type="InterPro" id="IPR000792">
    <property type="entry name" value="Tscrpt_reg_LuxR_C"/>
</dbReference>
<dbReference type="PANTHER" id="PTHR44688">
    <property type="entry name" value="DNA-BINDING TRANSCRIPTIONAL ACTIVATOR DEVR_DOSR"/>
    <property type="match status" value="1"/>
</dbReference>
<dbReference type="Pfam" id="PF00072">
    <property type="entry name" value="Response_reg"/>
    <property type="match status" value="1"/>
</dbReference>
<evidence type="ECO:0000256" key="3">
    <source>
        <dbReference type="ARBA" id="ARBA00023163"/>
    </source>
</evidence>
<keyword evidence="1" id="KW-0805">Transcription regulation</keyword>
<feature type="domain" description="Response regulatory" evidence="6">
    <location>
        <begin position="17"/>
        <end position="132"/>
    </location>
</feature>
<evidence type="ECO:0000256" key="4">
    <source>
        <dbReference type="PROSITE-ProRule" id="PRU00169"/>
    </source>
</evidence>
<keyword evidence="3" id="KW-0804">Transcription</keyword>
<dbReference type="RefSeq" id="WP_183343874.1">
    <property type="nucleotide sequence ID" value="NZ_JACHNU010000006.1"/>
</dbReference>
<dbReference type="PROSITE" id="PS00622">
    <property type="entry name" value="HTH_LUXR_1"/>
    <property type="match status" value="1"/>
</dbReference>
<sequence length="210" mass="22915">MNVGGLPAGVESERRLRVLVVDDHDVVHWGFRLLLGEQSWVERCVAARNAGEALELTKRYRPHVALVDLFVGDESGADICESIRSSSPETRVLLISGAGRISPHAAKAAGASGFVSKDWGAHDVAMAVRMVGLGMTMFPPQAEQPSTLLSEREREVLDLIATGSTNREIAEQLYLSPHTVKEHTSALYRKLKARNRAEAVQRAQRIGLLG</sequence>
<evidence type="ECO:0000313" key="8">
    <source>
        <dbReference type="Proteomes" id="UP000585272"/>
    </source>
</evidence>